<gene>
    <name evidence="1" type="ORF">AZE42_07161</name>
</gene>
<sequence>MSCAGTRAVHQGCSCIAQMSNISAAHSSYGTFSLVPPDRLLNKKIALTFVHPHTVHLAGHTIKPHDYLRCKL</sequence>
<reference evidence="1 2" key="1">
    <citation type="submission" date="2016-03" db="EMBL/GenBank/DDBJ databases">
        <title>Comparative genomics of the ectomycorrhizal sister species Rhizopogon vinicolor and Rhizopogon vesiculosus (Basidiomycota: Boletales) reveals a divergence of the mating type B locus.</title>
        <authorList>
            <person name="Mujic A.B."/>
            <person name="Kuo A."/>
            <person name="Tritt A."/>
            <person name="Lipzen A."/>
            <person name="Chen C."/>
            <person name="Johnson J."/>
            <person name="Sharma A."/>
            <person name="Barry K."/>
            <person name="Grigoriev I.V."/>
            <person name="Spatafora J.W."/>
        </authorList>
    </citation>
    <scope>NUCLEOTIDE SEQUENCE [LARGE SCALE GENOMIC DNA]</scope>
    <source>
        <strain evidence="1 2">AM-OR11-056</strain>
    </source>
</reference>
<comment type="caution">
    <text evidence="1">The sequence shown here is derived from an EMBL/GenBank/DDBJ whole genome shotgun (WGS) entry which is preliminary data.</text>
</comment>
<dbReference type="AlphaFoldDB" id="A0A1J8PN80"/>
<dbReference type="OrthoDB" id="10482696at2759"/>
<organism evidence="1 2">
    <name type="scientific">Rhizopogon vesiculosus</name>
    <dbReference type="NCBI Taxonomy" id="180088"/>
    <lineage>
        <taxon>Eukaryota</taxon>
        <taxon>Fungi</taxon>
        <taxon>Dikarya</taxon>
        <taxon>Basidiomycota</taxon>
        <taxon>Agaricomycotina</taxon>
        <taxon>Agaricomycetes</taxon>
        <taxon>Agaricomycetidae</taxon>
        <taxon>Boletales</taxon>
        <taxon>Suillineae</taxon>
        <taxon>Rhizopogonaceae</taxon>
        <taxon>Rhizopogon</taxon>
    </lineage>
</organism>
<evidence type="ECO:0000313" key="2">
    <source>
        <dbReference type="Proteomes" id="UP000183567"/>
    </source>
</evidence>
<proteinExistence type="predicted"/>
<keyword evidence="2" id="KW-1185">Reference proteome</keyword>
<dbReference type="Proteomes" id="UP000183567">
    <property type="component" value="Unassembled WGS sequence"/>
</dbReference>
<name>A0A1J8PN80_9AGAM</name>
<protein>
    <submittedName>
        <fullName evidence="1">Uncharacterized protein</fullName>
    </submittedName>
</protein>
<accession>A0A1J8PN80</accession>
<dbReference type="EMBL" id="LVVM01005679">
    <property type="protein sequence ID" value="OJA09967.1"/>
    <property type="molecule type" value="Genomic_DNA"/>
</dbReference>
<evidence type="ECO:0000313" key="1">
    <source>
        <dbReference type="EMBL" id="OJA09967.1"/>
    </source>
</evidence>